<organism evidence="1 2">
    <name type="scientific">Mya arenaria</name>
    <name type="common">Soft-shell clam</name>
    <dbReference type="NCBI Taxonomy" id="6604"/>
    <lineage>
        <taxon>Eukaryota</taxon>
        <taxon>Metazoa</taxon>
        <taxon>Spiralia</taxon>
        <taxon>Lophotrochozoa</taxon>
        <taxon>Mollusca</taxon>
        <taxon>Bivalvia</taxon>
        <taxon>Autobranchia</taxon>
        <taxon>Heteroconchia</taxon>
        <taxon>Euheterodonta</taxon>
        <taxon>Imparidentia</taxon>
        <taxon>Neoheterodontei</taxon>
        <taxon>Myida</taxon>
        <taxon>Myoidea</taxon>
        <taxon>Myidae</taxon>
        <taxon>Mya</taxon>
    </lineage>
</organism>
<evidence type="ECO:0000313" key="1">
    <source>
        <dbReference type="EMBL" id="WAQ94792.1"/>
    </source>
</evidence>
<dbReference type="Proteomes" id="UP001164746">
    <property type="component" value="Chromosome 1"/>
</dbReference>
<protein>
    <submittedName>
        <fullName evidence="1">Uncharacterized protein</fullName>
    </submittedName>
</protein>
<evidence type="ECO:0000313" key="2">
    <source>
        <dbReference type="Proteomes" id="UP001164746"/>
    </source>
</evidence>
<dbReference type="EMBL" id="CP111012">
    <property type="protein sequence ID" value="WAQ94792.1"/>
    <property type="molecule type" value="Genomic_DNA"/>
</dbReference>
<reference evidence="1" key="1">
    <citation type="submission" date="2022-11" db="EMBL/GenBank/DDBJ databases">
        <title>Centuries of genome instability and evolution in soft-shell clam transmissible cancer (bioRxiv).</title>
        <authorList>
            <person name="Hart S.F.M."/>
            <person name="Yonemitsu M.A."/>
            <person name="Giersch R.M."/>
            <person name="Beal B.F."/>
            <person name="Arriagada G."/>
            <person name="Davis B.W."/>
            <person name="Ostrander E.A."/>
            <person name="Goff S.P."/>
            <person name="Metzger M.J."/>
        </authorList>
    </citation>
    <scope>NUCLEOTIDE SEQUENCE</scope>
    <source>
        <strain evidence="1">MELC-2E11</strain>
        <tissue evidence="1">Siphon/mantle</tissue>
    </source>
</reference>
<keyword evidence="2" id="KW-1185">Reference proteome</keyword>
<sequence length="82" mass="9475">MKIPPRDVLPGRLQSAVHPHTVTLVPERLHQRHVVSEDHKMPKGGMFDIVSSPQFLHEIVLHASIVKWTERASEPRKCVRWN</sequence>
<accession>A0ABY7DAV1</accession>
<dbReference type="PROSITE" id="PS50244">
    <property type="entry name" value="S5A_REDUCTASE"/>
    <property type="match status" value="1"/>
</dbReference>
<proteinExistence type="predicted"/>
<name>A0ABY7DAV1_MYAAR</name>
<gene>
    <name evidence="1" type="ORF">MAR_007263</name>
</gene>